<protein>
    <submittedName>
        <fullName evidence="13">TonB-linked outer membrane protein, SusC/RagA family</fullName>
    </submittedName>
</protein>
<proteinExistence type="inferred from homology"/>
<keyword evidence="9 10" id="KW-0998">Cell outer membrane</keyword>
<keyword evidence="14" id="KW-1185">Reference proteome</keyword>
<keyword evidence="4" id="KW-0406">Ion transport</keyword>
<keyword evidence="8 10" id="KW-0472">Membrane</keyword>
<dbReference type="Gene3D" id="2.40.170.20">
    <property type="entry name" value="TonB-dependent receptor, beta-barrel domain"/>
    <property type="match status" value="1"/>
</dbReference>
<gene>
    <name evidence="13" type="ORF">SAMN05660206_101123</name>
</gene>
<comment type="subcellular location">
    <subcellularLocation>
        <location evidence="1 10">Cell outer membrane</location>
        <topology evidence="1 10">Multi-pass membrane protein</topology>
    </subcellularLocation>
</comment>
<organism evidence="13 14">
    <name type="scientific">Sphingobacterium wenxiniae</name>
    <dbReference type="NCBI Taxonomy" id="683125"/>
    <lineage>
        <taxon>Bacteria</taxon>
        <taxon>Pseudomonadati</taxon>
        <taxon>Bacteroidota</taxon>
        <taxon>Sphingobacteriia</taxon>
        <taxon>Sphingobacteriales</taxon>
        <taxon>Sphingobacteriaceae</taxon>
        <taxon>Sphingobacterium</taxon>
    </lineage>
</organism>
<evidence type="ECO:0000256" key="2">
    <source>
        <dbReference type="ARBA" id="ARBA00022448"/>
    </source>
</evidence>
<dbReference type="Pfam" id="PF07660">
    <property type="entry name" value="STN"/>
    <property type="match status" value="1"/>
</dbReference>
<dbReference type="Pfam" id="PF13715">
    <property type="entry name" value="CarbopepD_reg_2"/>
    <property type="match status" value="1"/>
</dbReference>
<evidence type="ECO:0000256" key="1">
    <source>
        <dbReference type="ARBA" id="ARBA00004571"/>
    </source>
</evidence>
<keyword evidence="3 10" id="KW-1134">Transmembrane beta strand</keyword>
<reference evidence="13 14" key="1">
    <citation type="submission" date="2016-10" db="EMBL/GenBank/DDBJ databases">
        <authorList>
            <person name="de Groot N.N."/>
        </authorList>
    </citation>
    <scope>NUCLEOTIDE SEQUENCE [LARGE SCALE GENOMIC DNA]</scope>
    <source>
        <strain evidence="13 14">DSM 22789</strain>
    </source>
</reference>
<dbReference type="NCBIfam" id="TIGR04057">
    <property type="entry name" value="SusC_RagA_signa"/>
    <property type="match status" value="1"/>
</dbReference>
<dbReference type="NCBIfam" id="TIGR04056">
    <property type="entry name" value="OMP_RagA_SusC"/>
    <property type="match status" value="1"/>
</dbReference>
<accession>A0A1I6NVE8</accession>
<comment type="similarity">
    <text evidence="10 11">Belongs to the TonB-dependent receptor family.</text>
</comment>
<keyword evidence="4" id="KW-0410">Iron transport</keyword>
<dbReference type="SUPFAM" id="SSF49464">
    <property type="entry name" value="Carboxypeptidase regulatory domain-like"/>
    <property type="match status" value="1"/>
</dbReference>
<dbReference type="InterPro" id="IPR011662">
    <property type="entry name" value="Secretin/TonB_short_N"/>
</dbReference>
<evidence type="ECO:0000256" key="9">
    <source>
        <dbReference type="ARBA" id="ARBA00023237"/>
    </source>
</evidence>
<dbReference type="Pfam" id="PF07715">
    <property type="entry name" value="Plug"/>
    <property type="match status" value="1"/>
</dbReference>
<dbReference type="InterPro" id="IPR037066">
    <property type="entry name" value="Plug_dom_sf"/>
</dbReference>
<sequence length="1156" mass="128382">MNKKNLRYDSKYLHLSQTYLTMKLTVTLFFASIMVSLGNVNAQRISLDQKEARLKRVLMEISKQSGYTFIYNEKELASVRPVSIKVKDKTITETLDVLFQGESLQYQLKGKSIAIERKKSSSAEPMAKPIEIRQQRTVTGRVTNEKGEPIPGVTVLVKGGTGGTNTNQDGWYSLEISDINSTLTFRSVGFLQQEVPVSGKTEVSVVLLSQLSNLDEVVVVGYGVQKKSVVTAAISRISADDLKNTSPVRIDNALKGMVSGVTVTQSSGQPGEGSKVRIRGIGTINNSDPLYIVDGMPIDGGIDYLNPSDISSIEVLKDAASGAVYGARAANGVVLVTTKNGTLGKTRVDYSFSQGYQNRWQQRDVLNATEYAILMNEGLLNSGQNVRYPDPYSYGKGIDWQDLVFNKNAPVSNHQLSISGASEKVNYFLSAGYYDQEGIVGGNWNRSNYNRMSLRSNMIFNLLDNQERNFLHKFSLGVNASYSRTKSMGISTNSEYGSPLGSAIAFSPLLSVYEKDPAAALARHPYAVKDPNTGEVYTIAGADYNEITNPLAQLALPGDKGNADKFISNFWTELYLWDNLKFRSSFGTDLAFWGNDGWSPKYYLGQSNYREESRVWSEMNRGLVWQLENVLSYEKSFLDKHNLQVLVGQSAKKNTGRNLGGANRHLVEEDGSKANINFTTGTAANGDMSVYGGAYSPRTLASIFSRLSYNYDERYMFQATIRRDGSSNFGANNRYATFPSFSAGWNITNEQFMEGRPEWLSAMKLRGSWGKNGNESIGAFGYVALTSSGNNYVFGTGDGTIHVGTKPSGLANPDLRWEESVQTDIGLDFSFFRNSLDFSVDYFYKKTNGMLMTMSIPSYVGEAKPIGNVGEMENKGVEFETMYRFRTGDWGVRLGANASYIKNNMLRLGNEEGFANYDYYQNVGTISRAENGFPFPYFYGYQANGIFQNWDEIHNHVGSEGDMIQPKAVPGDVRFVDLNGDGVISDADRTIIGNGNPKWTFGFNTNITWKNFDFSFMLQGTLGNDIYDATRRTDIAYINLPSYMLNRWTGEGTSNEIPRFSFTDENGNWLSSSLYVKDGSYMRLKNMVLGYTLPNHLTSKYFVSNLRIFASAENLLTLTRYEGLDPEISAGGTSLGIDRGIYPQARVFSFGLNVSF</sequence>
<dbReference type="STRING" id="683125.SAMN05660206_101123"/>
<dbReference type="Proteomes" id="UP000198785">
    <property type="component" value="Unassembled WGS sequence"/>
</dbReference>
<dbReference type="AlphaFoldDB" id="A0A1I6NVE8"/>
<dbReference type="InterPro" id="IPR036942">
    <property type="entry name" value="Beta-barrel_TonB_sf"/>
</dbReference>
<dbReference type="Pfam" id="PF00593">
    <property type="entry name" value="TonB_dep_Rec_b-barrel"/>
    <property type="match status" value="1"/>
</dbReference>
<evidence type="ECO:0000256" key="4">
    <source>
        <dbReference type="ARBA" id="ARBA00022496"/>
    </source>
</evidence>
<dbReference type="InterPro" id="IPR012910">
    <property type="entry name" value="Plug_dom"/>
</dbReference>
<name>A0A1I6NVE8_9SPHI</name>
<evidence type="ECO:0000313" key="13">
    <source>
        <dbReference type="EMBL" id="SFS31874.1"/>
    </source>
</evidence>
<evidence type="ECO:0000313" key="14">
    <source>
        <dbReference type="Proteomes" id="UP000198785"/>
    </source>
</evidence>
<evidence type="ECO:0000256" key="10">
    <source>
        <dbReference type="PROSITE-ProRule" id="PRU01360"/>
    </source>
</evidence>
<dbReference type="RefSeq" id="WP_212611595.1">
    <property type="nucleotide sequence ID" value="NZ_FOZZ01000001.1"/>
</dbReference>
<dbReference type="Gene3D" id="3.55.50.30">
    <property type="match status" value="1"/>
</dbReference>
<evidence type="ECO:0000256" key="3">
    <source>
        <dbReference type="ARBA" id="ARBA00022452"/>
    </source>
</evidence>
<dbReference type="InterPro" id="IPR039426">
    <property type="entry name" value="TonB-dep_rcpt-like"/>
</dbReference>
<dbReference type="InterPro" id="IPR000531">
    <property type="entry name" value="Beta-barrel_TonB"/>
</dbReference>
<evidence type="ECO:0000256" key="8">
    <source>
        <dbReference type="ARBA" id="ARBA00023136"/>
    </source>
</evidence>
<dbReference type="GO" id="GO:0006826">
    <property type="term" value="P:iron ion transport"/>
    <property type="evidence" value="ECO:0007669"/>
    <property type="project" value="UniProtKB-KW"/>
</dbReference>
<keyword evidence="6" id="KW-0408">Iron</keyword>
<evidence type="ECO:0000259" key="12">
    <source>
        <dbReference type="SMART" id="SM00965"/>
    </source>
</evidence>
<dbReference type="InterPro" id="IPR008969">
    <property type="entry name" value="CarboxyPept-like_regulatory"/>
</dbReference>
<evidence type="ECO:0000256" key="5">
    <source>
        <dbReference type="ARBA" id="ARBA00022692"/>
    </source>
</evidence>
<dbReference type="SMART" id="SM00965">
    <property type="entry name" value="STN"/>
    <property type="match status" value="1"/>
</dbReference>
<evidence type="ECO:0000256" key="11">
    <source>
        <dbReference type="RuleBase" id="RU003357"/>
    </source>
</evidence>
<dbReference type="PROSITE" id="PS52016">
    <property type="entry name" value="TONB_DEPENDENT_REC_3"/>
    <property type="match status" value="1"/>
</dbReference>
<dbReference type="GO" id="GO:0009279">
    <property type="term" value="C:cell outer membrane"/>
    <property type="evidence" value="ECO:0007669"/>
    <property type="project" value="UniProtKB-SubCell"/>
</dbReference>
<dbReference type="InterPro" id="IPR023996">
    <property type="entry name" value="TonB-dep_OMP_SusC/RagA"/>
</dbReference>
<feature type="domain" description="Secretin/TonB short N-terminal" evidence="12">
    <location>
        <begin position="67"/>
        <end position="118"/>
    </location>
</feature>
<keyword evidence="7 11" id="KW-0798">TonB box</keyword>
<dbReference type="Gene3D" id="2.60.40.1120">
    <property type="entry name" value="Carboxypeptidase-like, regulatory domain"/>
    <property type="match status" value="1"/>
</dbReference>
<dbReference type="SUPFAM" id="SSF56935">
    <property type="entry name" value="Porins"/>
    <property type="match status" value="1"/>
</dbReference>
<keyword evidence="2 10" id="KW-0813">Transport</keyword>
<dbReference type="InterPro" id="IPR023997">
    <property type="entry name" value="TonB-dep_OMP_SusC/RagA_CS"/>
</dbReference>
<dbReference type="Gene3D" id="2.170.130.10">
    <property type="entry name" value="TonB-dependent receptor, plug domain"/>
    <property type="match status" value="1"/>
</dbReference>
<evidence type="ECO:0000256" key="6">
    <source>
        <dbReference type="ARBA" id="ARBA00023004"/>
    </source>
</evidence>
<dbReference type="EMBL" id="FOZZ01000001">
    <property type="protein sequence ID" value="SFS31874.1"/>
    <property type="molecule type" value="Genomic_DNA"/>
</dbReference>
<keyword evidence="5 10" id="KW-0812">Transmembrane</keyword>
<evidence type="ECO:0000256" key="7">
    <source>
        <dbReference type="ARBA" id="ARBA00023077"/>
    </source>
</evidence>